<keyword evidence="10" id="KW-1185">Reference proteome</keyword>
<dbReference type="GO" id="GO:0003677">
    <property type="term" value="F:DNA binding"/>
    <property type="evidence" value="ECO:0007669"/>
    <property type="project" value="UniProtKB-KW"/>
</dbReference>
<dbReference type="EMBL" id="JAEFBK010000013">
    <property type="protein sequence ID" value="KAG7533595.1"/>
    <property type="molecule type" value="Genomic_DNA"/>
</dbReference>
<evidence type="ECO:0000256" key="3">
    <source>
        <dbReference type="ARBA" id="ARBA00022679"/>
    </source>
</evidence>
<dbReference type="InterPro" id="IPR050354">
    <property type="entry name" value="F-box/kelch-repeat_ARATH"/>
</dbReference>
<dbReference type="InterPro" id="IPR005162">
    <property type="entry name" value="Retrotrans_gag_dom"/>
</dbReference>
<evidence type="ECO:0000256" key="6">
    <source>
        <dbReference type="ARBA" id="ARBA00023242"/>
    </source>
</evidence>
<dbReference type="Pfam" id="PF00646">
    <property type="entry name" value="F-box"/>
    <property type="match status" value="1"/>
</dbReference>
<accession>A0A8T1XIF6</accession>
<sequence>MNTEVEPPWKKKKTNLPPPPLPSFLSLPDVIVLNCLSRISKSYYPKLSLVSKTFHSLILSIELNYARFLHKIKEPFFNVCLQFPNSPLPSWFTLWIKPDLIDTEKKKSTLVKIPSSYASRSPLFLLTVGSEIYALQQYYPPSTVMLVKNTGTWPWRKTPNMTVARANAVACFLHGKIYVMGGCAADVTANWGEVFDIKTQIWEPLPDPGPELRFSSIIKKVEVIQQKIYVRSNDNKDSVYDPKNRKWNVVAKALVNESMCKINNVLYSCRPRGCLWYDTESKEWKLVKGLSSLNQNRRDGLIETVMYGGKLLILWDKVVQPRRRCPLQDKNIWCALIALEKRPSGQVWGKPMNNSKKRRTYNEPPRRERKPNTAIANDQLIYLPKEMIGFGVPNRPGLMMNRAVPVPDIACGPPFFYYENVAMAPKGVWAMISNHLYDIVPEFVDSKHFCAAARKRGYIHNLPIHNRFQIQPPPHNTIQEALPLTVYLNHHPHLHSQLPHLLFGFKNVSLSMETVRPFLCMTRSQGSSHLADYQVDIGKFERANKKKKKIAEQREAEMAEFDAAGNLQNRDELPLGGDHQGVFQDPPPPRNNIAPAAGEQDAAARAAAERDAAANAARLAAANARPAHARQTLREHDAPNVVHFRDKNQQLPINRNDFEIKTGLLSLVKQNQFHGLTSENPVYHLDNFEDICSTIRMNGVPDDIIKCKLFTFSLADKAHRWLKSLNTENFRSWEDYKAAFLSQYFTQGVDKDYKMALDTASNGDFMTKTEDEATELIENLATSNSNHNVDYDRSYKGGGGESKQITELTAKVEQLLKRDQRVVNYCEDSGKGPVHQEFSGDGSEDLQAELNFVNGYGNYQNRGFNQNYRNHPNLSYRSTNVENPQDQVYPTQAGSQGQQFQPSHGFQTKGSYQGQFQSPTGTTHASTSGDNEMKLMMQQILEGQKKNAAEINVKVDSMYNDLNGKFTTLSSHVKTLESQVAQIASASTRPTGAHPGKVESKGKEHCYAIMIQEEPREIDVAKQEEAKTIVVETPVEDKIGKIEKQKEYARFDEIMRQLYVRLPFLKLVLHLPTFKSYLKDVLSNKKSIEEGVMLISKSKEYAELEESQRKQSKVQLSDAEEVVARKEMVSTFSTILPVIIPEKLDDPGSFVLPCRIGKSIFERCLCDLGAGVNLMPLSVSKRLGITDFRPSRISLILADRSVRYPVGLAEDVHVRVGNFYIRTDFTVLELDKEPQDPLILGRPFLNTAGAIIDVRRSKINLQIGDYSLEFDMRETRENPTIDGQAFSIDTNDESSDMCVKKCSGWSEVKEVLDGDTHIPIKKIAAKDMVKQKRIKGDPHIALIPLRCVGDTIEYKVQCKGTSKPFSKARSILTSEWKEKGRKAVKSVVGKVLKLKLNDWGPCFGASSRTHTH</sequence>
<dbReference type="GO" id="GO:0008168">
    <property type="term" value="F:methyltransferase activity"/>
    <property type="evidence" value="ECO:0007669"/>
    <property type="project" value="UniProtKB-KW"/>
</dbReference>
<feature type="domain" description="SAM-dependent MTase DRM-type" evidence="8">
    <location>
        <begin position="400"/>
        <end position="485"/>
    </location>
</feature>
<dbReference type="InterPro" id="IPR001810">
    <property type="entry name" value="F-box_dom"/>
</dbReference>
<dbReference type="CDD" id="cd00303">
    <property type="entry name" value="retropepsin_like"/>
    <property type="match status" value="1"/>
</dbReference>
<keyword evidence="2" id="KW-0489">Methyltransferase</keyword>
<evidence type="ECO:0000259" key="8">
    <source>
        <dbReference type="PROSITE" id="PS51680"/>
    </source>
</evidence>
<comment type="subcellular location">
    <subcellularLocation>
        <location evidence="1">Nucleus</location>
    </subcellularLocation>
</comment>
<dbReference type="CDD" id="cd22152">
    <property type="entry name" value="F-box_AtAFR-like"/>
    <property type="match status" value="1"/>
</dbReference>
<proteinExistence type="predicted"/>
<dbReference type="GO" id="GO:0005634">
    <property type="term" value="C:nucleus"/>
    <property type="evidence" value="ECO:0007669"/>
    <property type="project" value="UniProtKB-SubCell"/>
</dbReference>
<feature type="region of interest" description="Disordered" evidence="7">
    <location>
        <begin position="863"/>
        <end position="929"/>
    </location>
</feature>
<protein>
    <submittedName>
        <fullName evidence="9">Kelch repeat type 1</fullName>
    </submittedName>
</protein>
<dbReference type="InterPro" id="IPR030380">
    <property type="entry name" value="SAM_MeTfrase_DRM"/>
</dbReference>
<evidence type="ECO:0000256" key="7">
    <source>
        <dbReference type="SAM" id="MobiDB-lite"/>
    </source>
</evidence>
<evidence type="ECO:0000313" key="10">
    <source>
        <dbReference type="Proteomes" id="UP000694240"/>
    </source>
</evidence>
<evidence type="ECO:0000256" key="2">
    <source>
        <dbReference type="ARBA" id="ARBA00022603"/>
    </source>
</evidence>
<evidence type="ECO:0000313" key="9">
    <source>
        <dbReference type="EMBL" id="KAG7533595.1"/>
    </source>
</evidence>
<dbReference type="Pfam" id="PF03732">
    <property type="entry name" value="Retrotrans_gag"/>
    <property type="match status" value="1"/>
</dbReference>
<dbReference type="SMART" id="SM00256">
    <property type="entry name" value="FBOX"/>
    <property type="match status" value="1"/>
</dbReference>
<name>A0A8T1XIF6_9BRAS</name>
<dbReference type="PANTHER" id="PTHR24414:SF106">
    <property type="entry name" value="F-BOX DOMAIN-CONTAINING PROTEIN"/>
    <property type="match status" value="1"/>
</dbReference>
<keyword evidence="6" id="KW-0539">Nucleus</keyword>
<dbReference type="Proteomes" id="UP000694240">
    <property type="component" value="Chromosome 13"/>
</dbReference>
<dbReference type="InterPro" id="IPR057499">
    <property type="entry name" value="Kelch_FKB95"/>
</dbReference>
<dbReference type="PANTHER" id="PTHR24414">
    <property type="entry name" value="F-BOX/KELCH-REPEAT PROTEIN SKIP4"/>
    <property type="match status" value="1"/>
</dbReference>
<evidence type="ECO:0000256" key="5">
    <source>
        <dbReference type="ARBA" id="ARBA00023125"/>
    </source>
</evidence>
<feature type="region of interest" description="Disordered" evidence="7">
    <location>
        <begin position="348"/>
        <end position="370"/>
    </location>
</feature>
<evidence type="ECO:0000256" key="1">
    <source>
        <dbReference type="ARBA" id="ARBA00004123"/>
    </source>
</evidence>
<dbReference type="GO" id="GO:0032259">
    <property type="term" value="P:methylation"/>
    <property type="evidence" value="ECO:0007669"/>
    <property type="project" value="UniProtKB-KW"/>
</dbReference>
<dbReference type="Pfam" id="PF25210">
    <property type="entry name" value="Kelch_FKB95"/>
    <property type="match status" value="1"/>
</dbReference>
<gene>
    <name evidence="9" type="ORF">ISN45_Aa08g012160</name>
</gene>
<reference evidence="9 10" key="1">
    <citation type="submission" date="2020-12" db="EMBL/GenBank/DDBJ databases">
        <title>Concerted genomic and epigenomic changes stabilize Arabidopsis allopolyploids.</title>
        <authorList>
            <person name="Chen Z."/>
        </authorList>
    </citation>
    <scope>NUCLEOTIDE SEQUENCE [LARGE SCALE GENOMIC DNA]</scope>
    <source>
        <strain evidence="9">Allo738</strain>
        <tissue evidence="9">Leaf</tissue>
    </source>
</reference>
<evidence type="ECO:0000256" key="4">
    <source>
        <dbReference type="ARBA" id="ARBA00022691"/>
    </source>
</evidence>
<dbReference type="PROSITE" id="PS51680">
    <property type="entry name" value="SAM_MT_DRM"/>
    <property type="match status" value="1"/>
</dbReference>
<organism evidence="9 10">
    <name type="scientific">Arabidopsis thaliana x Arabidopsis arenosa</name>
    <dbReference type="NCBI Taxonomy" id="1240361"/>
    <lineage>
        <taxon>Eukaryota</taxon>
        <taxon>Viridiplantae</taxon>
        <taxon>Streptophyta</taxon>
        <taxon>Embryophyta</taxon>
        <taxon>Tracheophyta</taxon>
        <taxon>Spermatophyta</taxon>
        <taxon>Magnoliopsida</taxon>
        <taxon>eudicotyledons</taxon>
        <taxon>Gunneridae</taxon>
        <taxon>Pentapetalae</taxon>
        <taxon>rosids</taxon>
        <taxon>malvids</taxon>
        <taxon>Brassicales</taxon>
        <taxon>Brassicaceae</taxon>
        <taxon>Camelineae</taxon>
        <taxon>Arabidopsis</taxon>
    </lineage>
</organism>
<keyword evidence="4" id="KW-0949">S-adenosyl-L-methionine</keyword>
<keyword evidence="5" id="KW-0238">DNA-binding</keyword>
<comment type="caution">
    <text evidence="9">The sequence shown here is derived from an EMBL/GenBank/DDBJ whole genome shotgun (WGS) entry which is preliminary data.</text>
</comment>
<keyword evidence="3" id="KW-0808">Transferase</keyword>